<dbReference type="EMBL" id="AKHW03003905">
    <property type="protein sequence ID" value="KYO32554.1"/>
    <property type="molecule type" value="Genomic_DNA"/>
</dbReference>
<evidence type="ECO:0000313" key="1">
    <source>
        <dbReference type="EMBL" id="KYO32554.1"/>
    </source>
</evidence>
<protein>
    <submittedName>
        <fullName evidence="1">Uncharacterized protein</fullName>
    </submittedName>
</protein>
<name>A0A151N6S9_ALLMI</name>
<proteinExistence type="predicted"/>
<organism evidence="1 2">
    <name type="scientific">Alligator mississippiensis</name>
    <name type="common">American alligator</name>
    <dbReference type="NCBI Taxonomy" id="8496"/>
    <lineage>
        <taxon>Eukaryota</taxon>
        <taxon>Metazoa</taxon>
        <taxon>Chordata</taxon>
        <taxon>Craniata</taxon>
        <taxon>Vertebrata</taxon>
        <taxon>Euteleostomi</taxon>
        <taxon>Archelosauria</taxon>
        <taxon>Archosauria</taxon>
        <taxon>Crocodylia</taxon>
        <taxon>Alligatoridae</taxon>
        <taxon>Alligatorinae</taxon>
        <taxon>Alligator</taxon>
    </lineage>
</organism>
<sequence length="75" mass="8464">MCCNSDGHSEQTGARVVPGPHGLWKCIECHRGRSRGKAFWVLMDGMPIKSCSEEFCLTIHSGVSRVLFQELWQNK</sequence>
<accession>A0A151N6S9</accession>
<keyword evidence="2" id="KW-1185">Reference proteome</keyword>
<dbReference type="AlphaFoldDB" id="A0A151N6S9"/>
<evidence type="ECO:0000313" key="2">
    <source>
        <dbReference type="Proteomes" id="UP000050525"/>
    </source>
</evidence>
<comment type="caution">
    <text evidence="1">The sequence shown here is derived from an EMBL/GenBank/DDBJ whole genome shotgun (WGS) entry which is preliminary data.</text>
</comment>
<gene>
    <name evidence="1" type="ORF">Y1Q_0007755</name>
</gene>
<dbReference type="Proteomes" id="UP000050525">
    <property type="component" value="Unassembled WGS sequence"/>
</dbReference>
<reference evidence="1 2" key="1">
    <citation type="journal article" date="2012" name="Genome Biol.">
        <title>Sequencing three crocodilian genomes to illuminate the evolution of archosaurs and amniotes.</title>
        <authorList>
            <person name="St John J.A."/>
            <person name="Braun E.L."/>
            <person name="Isberg S.R."/>
            <person name="Miles L.G."/>
            <person name="Chong A.Y."/>
            <person name="Gongora J."/>
            <person name="Dalzell P."/>
            <person name="Moran C."/>
            <person name="Bed'hom B."/>
            <person name="Abzhanov A."/>
            <person name="Burgess S.C."/>
            <person name="Cooksey A.M."/>
            <person name="Castoe T.A."/>
            <person name="Crawford N.G."/>
            <person name="Densmore L.D."/>
            <person name="Drew J.C."/>
            <person name="Edwards S.V."/>
            <person name="Faircloth B.C."/>
            <person name="Fujita M.K."/>
            <person name="Greenwold M.J."/>
            <person name="Hoffmann F.G."/>
            <person name="Howard J.M."/>
            <person name="Iguchi T."/>
            <person name="Janes D.E."/>
            <person name="Khan S.Y."/>
            <person name="Kohno S."/>
            <person name="de Koning A.J."/>
            <person name="Lance S.L."/>
            <person name="McCarthy F.M."/>
            <person name="McCormack J.E."/>
            <person name="Merchant M.E."/>
            <person name="Peterson D.G."/>
            <person name="Pollock D.D."/>
            <person name="Pourmand N."/>
            <person name="Raney B.J."/>
            <person name="Roessler K.A."/>
            <person name="Sanford J.R."/>
            <person name="Sawyer R.H."/>
            <person name="Schmidt C.J."/>
            <person name="Triplett E.W."/>
            <person name="Tuberville T.D."/>
            <person name="Venegas-Anaya M."/>
            <person name="Howard J.T."/>
            <person name="Jarvis E.D."/>
            <person name="Guillette L.J.Jr."/>
            <person name="Glenn T.C."/>
            <person name="Green R.E."/>
            <person name="Ray D.A."/>
        </authorList>
    </citation>
    <scope>NUCLEOTIDE SEQUENCE [LARGE SCALE GENOMIC DNA]</scope>
    <source>
        <strain evidence="1">KSC_2009_1</strain>
    </source>
</reference>